<accession>G8JUM8</accession>
<dbReference type="InParanoid" id="G8JUM8"/>
<name>G8JUM8_ERECY</name>
<protein>
    <submittedName>
        <fullName evidence="1">Uncharacterized protein</fullName>
    </submittedName>
</protein>
<organism evidence="1 2">
    <name type="scientific">Eremothecium cymbalariae (strain CBS 270.75 / DBVPG 7215 / KCTC 17166 / NRRL Y-17582)</name>
    <name type="common">Yeast</name>
    <dbReference type="NCBI Taxonomy" id="931890"/>
    <lineage>
        <taxon>Eukaryota</taxon>
        <taxon>Fungi</taxon>
        <taxon>Dikarya</taxon>
        <taxon>Ascomycota</taxon>
        <taxon>Saccharomycotina</taxon>
        <taxon>Saccharomycetes</taxon>
        <taxon>Saccharomycetales</taxon>
        <taxon>Saccharomycetaceae</taxon>
        <taxon>Eremothecium</taxon>
    </lineage>
</organism>
<reference evidence="2" key="1">
    <citation type="journal article" date="2012" name="G3 (Bethesda)">
        <title>Pichia sorbitophila, an interspecies yeast hybrid reveals early steps of genome resolution following polyploidization.</title>
        <authorList>
            <person name="Leh Louis V."/>
            <person name="Despons L."/>
            <person name="Friedrich A."/>
            <person name="Martin T."/>
            <person name="Durrens P."/>
            <person name="Casaregola S."/>
            <person name="Neuveglise C."/>
            <person name="Fairhead C."/>
            <person name="Marck C."/>
            <person name="Cruz J.A."/>
            <person name="Straub M.L."/>
            <person name="Kugler V."/>
            <person name="Sacerdot C."/>
            <person name="Uzunov Z."/>
            <person name="Thierry A."/>
            <person name="Weiss S."/>
            <person name="Bleykasten C."/>
            <person name="De Montigny J."/>
            <person name="Jacques N."/>
            <person name="Jung P."/>
            <person name="Lemaire M."/>
            <person name="Mallet S."/>
            <person name="Morel G."/>
            <person name="Richard G.F."/>
            <person name="Sarkar A."/>
            <person name="Savel G."/>
            <person name="Schacherer J."/>
            <person name="Seret M.L."/>
            <person name="Talla E."/>
            <person name="Samson G."/>
            <person name="Jubin C."/>
            <person name="Poulain J."/>
            <person name="Vacherie B."/>
            <person name="Barbe V."/>
            <person name="Pelletier E."/>
            <person name="Sherman D.J."/>
            <person name="Westhof E."/>
            <person name="Weissenbach J."/>
            <person name="Baret P.V."/>
            <person name="Wincker P."/>
            <person name="Gaillardin C."/>
            <person name="Dujon B."/>
            <person name="Souciet J.L."/>
        </authorList>
    </citation>
    <scope>NUCLEOTIDE SEQUENCE [LARGE SCALE GENOMIC DNA]</scope>
    <source>
        <strain evidence="2">CBS 270.75 / DBVPG 7215 / KCTC 17166 / NRRL Y-17582</strain>
    </source>
</reference>
<dbReference type="eggNOG" id="ENOG502S3IE">
    <property type="taxonomic scope" value="Eukaryota"/>
</dbReference>
<evidence type="ECO:0000313" key="1">
    <source>
        <dbReference type="EMBL" id="AET40808.1"/>
    </source>
</evidence>
<dbReference type="KEGG" id="erc:Ecym_6437"/>
<proteinExistence type="predicted"/>
<dbReference type="OMA" id="WSENAEQ"/>
<sequence>MLSDVVKTLRSYANAFQLYEKALGMSCNTSDDSYNILYNQTRLLLMIFTEYTAANGYINLLKYVNLDGITDLEGLLIPIDVILTKFEAVLVSFPDQHGWDLYFNLLTCYLMYVEFSEPLIPEKFLQVCKQFIELSHKLLQVQLDALENDSSMETESDAKVIEDAKKNLKEVDGIPVNQPMHSDTEVAEMSDSITPQTLIDSLSLIYKFIAAVTETIIESRKMDEVGLNHVHINYLDDLMSRFLIQVNEIRSSFVQVTTVDTKELKLAIRSVEGLSIIANGSLQTLEKFIDNSDPQEIEEQLHIVDILQTACTNPPPGIPEWTLCCMLDKVLRTAQHLLTSLRSQLISGSAKDNTNQLSPTVFRLCDILNSRCDNEIRRFCIKKQELQTSTSPEQTDDTINLLLKNAQTLATNSAAIAQLSCGFREYIIDKLKRNYIFQQAKLRVHVILGTEAEYRTASDLEEFLNENSQYTVLSS</sequence>
<dbReference type="FunCoup" id="G8JUM8">
    <property type="interactions" value="29"/>
</dbReference>
<dbReference type="Proteomes" id="UP000006790">
    <property type="component" value="Chromosome 6"/>
</dbReference>
<keyword evidence="2" id="KW-1185">Reference proteome</keyword>
<dbReference type="GeneID" id="11469208"/>
<dbReference type="RefSeq" id="XP_003647625.1">
    <property type="nucleotide sequence ID" value="XM_003647577.1"/>
</dbReference>
<dbReference type="EMBL" id="CP002502">
    <property type="protein sequence ID" value="AET40808.1"/>
    <property type="molecule type" value="Genomic_DNA"/>
</dbReference>
<dbReference type="AlphaFoldDB" id="G8JUM8"/>
<evidence type="ECO:0000313" key="2">
    <source>
        <dbReference type="Proteomes" id="UP000006790"/>
    </source>
</evidence>
<dbReference type="OrthoDB" id="5328412at2759"/>
<dbReference type="HOGENOM" id="CLU_039198_0_0_1"/>
<gene>
    <name evidence="1" type="ordered locus">Ecym_6437</name>
</gene>